<dbReference type="PANTHER" id="PTHR37815">
    <property type="entry name" value="UPF0397 PROTEIN BC_2624-RELATED"/>
    <property type="match status" value="1"/>
</dbReference>
<name>A0A1I0R3Z4_9FIRM</name>
<evidence type="ECO:0000313" key="5">
    <source>
        <dbReference type="Proteomes" id="UP000199701"/>
    </source>
</evidence>
<dbReference type="Proteomes" id="UP000199701">
    <property type="component" value="Unassembled WGS sequence"/>
</dbReference>
<keyword evidence="2 3" id="KW-1133">Transmembrane helix</keyword>
<proteinExistence type="predicted"/>
<evidence type="ECO:0000313" key="4">
    <source>
        <dbReference type="EMBL" id="SEW35108.1"/>
    </source>
</evidence>
<dbReference type="RefSeq" id="WP_092455275.1">
    <property type="nucleotide sequence ID" value="NZ_FOJI01000011.1"/>
</dbReference>
<sequence length="177" mass="18528">MKTSKIQKLTIAALFAALTCVATMIIKIPTPGTGGYIHPGDALVILCGIFLGPIYGGLAAGLGSALADLLGGYFIYAPITFIIKCLVAVIVFIVYHKLSVIIKPSVIRCIICGVFSTSIVVSGYFLYEFFISGTGGAIASVPANIIQGASGLIISSILLPVLLKIPSFNNLKNESKF</sequence>
<dbReference type="InterPro" id="IPR009825">
    <property type="entry name" value="ECF_substrate-spec-like"/>
</dbReference>
<dbReference type="GO" id="GO:0016020">
    <property type="term" value="C:membrane"/>
    <property type="evidence" value="ECO:0007669"/>
    <property type="project" value="InterPro"/>
</dbReference>
<evidence type="ECO:0000256" key="1">
    <source>
        <dbReference type="ARBA" id="ARBA00022692"/>
    </source>
</evidence>
<feature type="transmembrane region" description="Helical" evidence="3">
    <location>
        <begin position="106"/>
        <end position="125"/>
    </location>
</feature>
<keyword evidence="5" id="KW-1185">Reference proteome</keyword>
<keyword evidence="3" id="KW-0472">Membrane</keyword>
<feature type="transmembrane region" description="Helical" evidence="3">
    <location>
        <begin position="73"/>
        <end position="94"/>
    </location>
</feature>
<dbReference type="PANTHER" id="PTHR37815:SF3">
    <property type="entry name" value="UPF0397 PROTEIN SPR0429"/>
    <property type="match status" value="1"/>
</dbReference>
<dbReference type="STRING" id="99656.SAMN05421659_111164"/>
<evidence type="ECO:0000256" key="3">
    <source>
        <dbReference type="SAM" id="Phobius"/>
    </source>
</evidence>
<dbReference type="OrthoDB" id="411368at2"/>
<protein>
    <submittedName>
        <fullName evidence="4">Uncharacterized membrane protein</fullName>
    </submittedName>
</protein>
<organism evidence="4 5">
    <name type="scientific">[Clostridium] fimetarium</name>
    <dbReference type="NCBI Taxonomy" id="99656"/>
    <lineage>
        <taxon>Bacteria</taxon>
        <taxon>Bacillati</taxon>
        <taxon>Bacillota</taxon>
        <taxon>Clostridia</taxon>
        <taxon>Lachnospirales</taxon>
        <taxon>Lachnospiraceae</taxon>
    </lineage>
</organism>
<gene>
    <name evidence="4" type="ORF">SAMN05421659_111164</name>
</gene>
<evidence type="ECO:0000256" key="2">
    <source>
        <dbReference type="ARBA" id="ARBA00022989"/>
    </source>
</evidence>
<feature type="transmembrane region" description="Helical" evidence="3">
    <location>
        <begin position="6"/>
        <end position="30"/>
    </location>
</feature>
<feature type="transmembrane region" description="Helical" evidence="3">
    <location>
        <begin position="42"/>
        <end position="67"/>
    </location>
</feature>
<dbReference type="AlphaFoldDB" id="A0A1I0R3Z4"/>
<dbReference type="Gene3D" id="1.10.1760.20">
    <property type="match status" value="1"/>
</dbReference>
<dbReference type="EMBL" id="FOJI01000011">
    <property type="protein sequence ID" value="SEW35108.1"/>
    <property type="molecule type" value="Genomic_DNA"/>
</dbReference>
<feature type="transmembrane region" description="Helical" evidence="3">
    <location>
        <begin position="145"/>
        <end position="163"/>
    </location>
</feature>
<accession>A0A1I0R3Z4</accession>
<keyword evidence="1 3" id="KW-0812">Transmembrane</keyword>
<reference evidence="4 5" key="1">
    <citation type="submission" date="2016-10" db="EMBL/GenBank/DDBJ databases">
        <authorList>
            <person name="de Groot N.N."/>
        </authorList>
    </citation>
    <scope>NUCLEOTIDE SEQUENCE [LARGE SCALE GENOMIC DNA]</scope>
    <source>
        <strain evidence="4 5">DSM 9179</strain>
    </source>
</reference>
<dbReference type="Pfam" id="PF07155">
    <property type="entry name" value="ECF-ribofla_trS"/>
    <property type="match status" value="1"/>
</dbReference>